<comment type="pathway">
    <text evidence="3">Cofactor biosynthesis; adenosylcobalamin biosynthesis.</text>
</comment>
<evidence type="ECO:0000256" key="2">
    <source>
        <dbReference type="ARBA" id="ARBA00003444"/>
    </source>
</evidence>
<feature type="domain" description="Aminotransferase class I/classII large" evidence="10">
    <location>
        <begin position="41"/>
        <end position="362"/>
    </location>
</feature>
<sequence length="378" mass="40875">MGGGKVSHKAEQCVSHWPSHGGQPAALLKRFGLPDAHPIEDFSANLNPLGPPEWVANALTTSIASLAHYPAPDYRVAREAIAAYHGVTPEQVLLTNGGAEAIFLAAARYAGKRAAIVTPGFGEYARACRAHRLPITYIALSAPTFELDLDALMASLKGISVLFLCRPNNPTATLIPLSTMQALLARTAAIGCDVVVDEAFVDMTVEEGERASLTPLLAEYPHLLLLRSMTKFYTLPGLRVGYVLAPSVAIQTLAVHQPPWSVNQMAAALVAPLLRDAAFAEQTRSWLNQQHPLMAASLLTKGLDVVTSTTNFFLARPNNTLRERGLTSNVLFERLLRNGILVRHTHNFAGLDGDWVRIALRGATANQRLLKVLNDCLC</sequence>
<comment type="cofactor">
    <cofactor evidence="1">
        <name>pyridoxal 5'-phosphate</name>
        <dbReference type="ChEBI" id="CHEBI:597326"/>
    </cofactor>
</comment>
<evidence type="ECO:0000256" key="4">
    <source>
        <dbReference type="ARBA" id="ARBA00012285"/>
    </source>
</evidence>
<accession>A0A1R4HRY5</accession>
<dbReference type="AlphaFoldDB" id="A0A1R4HRY5"/>
<dbReference type="Proteomes" id="UP000196331">
    <property type="component" value="Unassembled WGS sequence"/>
</dbReference>
<dbReference type="GO" id="GO:0030170">
    <property type="term" value="F:pyridoxal phosphate binding"/>
    <property type="evidence" value="ECO:0007669"/>
    <property type="project" value="InterPro"/>
</dbReference>
<comment type="caution">
    <text evidence="11">The sequence shown here is derived from an EMBL/GenBank/DDBJ whole genome shotgun (WGS) entry which is preliminary data.</text>
</comment>
<dbReference type="InterPro" id="IPR015424">
    <property type="entry name" value="PyrdxlP-dep_Trfase"/>
</dbReference>
<keyword evidence="5" id="KW-0169">Cobalamin biosynthesis</keyword>
<gene>
    <name evidence="11" type="ORF">CZ787_03315</name>
</gene>
<name>A0A1R4HRY5_9GAMM</name>
<dbReference type="InterPro" id="IPR005860">
    <property type="entry name" value="CobD"/>
</dbReference>
<evidence type="ECO:0000259" key="10">
    <source>
        <dbReference type="Pfam" id="PF00155"/>
    </source>
</evidence>
<dbReference type="InterPro" id="IPR004839">
    <property type="entry name" value="Aminotransferase_I/II_large"/>
</dbReference>
<dbReference type="SUPFAM" id="SSF53383">
    <property type="entry name" value="PLP-dependent transferases"/>
    <property type="match status" value="1"/>
</dbReference>
<organism evidence="11 12">
    <name type="scientific">Halomonas citrativorans</name>
    <dbReference type="NCBI Taxonomy" id="2742612"/>
    <lineage>
        <taxon>Bacteria</taxon>
        <taxon>Pseudomonadati</taxon>
        <taxon>Pseudomonadota</taxon>
        <taxon>Gammaproteobacteria</taxon>
        <taxon>Oceanospirillales</taxon>
        <taxon>Halomonadaceae</taxon>
        <taxon>Halomonas</taxon>
    </lineage>
</organism>
<evidence type="ECO:0000313" key="12">
    <source>
        <dbReference type="Proteomes" id="UP000196331"/>
    </source>
</evidence>
<protein>
    <recommendedName>
        <fullName evidence="4">threonine-phosphate decarboxylase</fullName>
        <ecNumber evidence="4">4.1.1.81</ecNumber>
    </recommendedName>
    <alternativeName>
        <fullName evidence="8">L-threonine-O-3-phosphate decarboxylase</fullName>
    </alternativeName>
</protein>
<comment type="catalytic activity">
    <reaction evidence="9">
        <text>O-phospho-L-threonine + H(+) = (R)-1-aminopropan-2-yl phosphate + CO2</text>
        <dbReference type="Rhea" id="RHEA:11492"/>
        <dbReference type="ChEBI" id="CHEBI:15378"/>
        <dbReference type="ChEBI" id="CHEBI:16526"/>
        <dbReference type="ChEBI" id="CHEBI:58563"/>
        <dbReference type="ChEBI" id="CHEBI:58675"/>
        <dbReference type="EC" id="4.1.1.81"/>
    </reaction>
</comment>
<dbReference type="OrthoDB" id="9813612at2"/>
<dbReference type="InterPro" id="IPR015421">
    <property type="entry name" value="PyrdxlP-dep_Trfase_major"/>
</dbReference>
<dbReference type="PANTHER" id="PTHR42885">
    <property type="entry name" value="HISTIDINOL-PHOSPHATE AMINOTRANSFERASE-RELATED"/>
    <property type="match status" value="1"/>
</dbReference>
<dbReference type="EC" id="4.1.1.81" evidence="4"/>
<dbReference type="NCBIfam" id="TIGR01140">
    <property type="entry name" value="L_thr_O3P_dcar"/>
    <property type="match status" value="1"/>
</dbReference>
<keyword evidence="7 11" id="KW-0456">Lyase</keyword>
<evidence type="ECO:0000256" key="5">
    <source>
        <dbReference type="ARBA" id="ARBA00022573"/>
    </source>
</evidence>
<reference evidence="11 12" key="1">
    <citation type="submission" date="2017-02" db="EMBL/GenBank/DDBJ databases">
        <authorList>
            <person name="Dridi B."/>
        </authorList>
    </citation>
    <scope>NUCLEOTIDE SEQUENCE [LARGE SCALE GENOMIC DNA]</scope>
    <source>
        <strain evidence="11 12">JB380</strain>
    </source>
</reference>
<dbReference type="GO" id="GO:0009236">
    <property type="term" value="P:cobalamin biosynthetic process"/>
    <property type="evidence" value="ECO:0007669"/>
    <property type="project" value="UniProtKB-UniPathway"/>
</dbReference>
<evidence type="ECO:0000256" key="3">
    <source>
        <dbReference type="ARBA" id="ARBA00004953"/>
    </source>
</evidence>
<dbReference type="EMBL" id="FUKM01000013">
    <property type="protein sequence ID" value="SJN10287.1"/>
    <property type="molecule type" value="Genomic_DNA"/>
</dbReference>
<dbReference type="PANTHER" id="PTHR42885:SF1">
    <property type="entry name" value="THREONINE-PHOSPHATE DECARBOXYLASE"/>
    <property type="match status" value="1"/>
</dbReference>
<keyword evidence="6" id="KW-0663">Pyridoxal phosphate</keyword>
<dbReference type="GO" id="GO:0048472">
    <property type="term" value="F:threonine-phosphate decarboxylase activity"/>
    <property type="evidence" value="ECO:0007669"/>
    <property type="project" value="UniProtKB-EC"/>
</dbReference>
<evidence type="ECO:0000256" key="6">
    <source>
        <dbReference type="ARBA" id="ARBA00022898"/>
    </source>
</evidence>
<evidence type="ECO:0000313" key="11">
    <source>
        <dbReference type="EMBL" id="SJN10287.1"/>
    </source>
</evidence>
<proteinExistence type="predicted"/>
<evidence type="ECO:0000256" key="9">
    <source>
        <dbReference type="ARBA" id="ARBA00048531"/>
    </source>
</evidence>
<evidence type="ECO:0000256" key="7">
    <source>
        <dbReference type="ARBA" id="ARBA00023239"/>
    </source>
</evidence>
<dbReference type="InterPro" id="IPR015422">
    <property type="entry name" value="PyrdxlP-dep_Trfase_small"/>
</dbReference>
<evidence type="ECO:0000256" key="1">
    <source>
        <dbReference type="ARBA" id="ARBA00001933"/>
    </source>
</evidence>
<dbReference type="Pfam" id="PF00155">
    <property type="entry name" value="Aminotran_1_2"/>
    <property type="match status" value="1"/>
</dbReference>
<dbReference type="Gene3D" id="3.90.1150.10">
    <property type="entry name" value="Aspartate Aminotransferase, domain 1"/>
    <property type="match status" value="1"/>
</dbReference>
<evidence type="ECO:0000256" key="8">
    <source>
        <dbReference type="ARBA" id="ARBA00029996"/>
    </source>
</evidence>
<dbReference type="CDD" id="cd00609">
    <property type="entry name" value="AAT_like"/>
    <property type="match status" value="1"/>
</dbReference>
<dbReference type="UniPathway" id="UPA00148"/>
<dbReference type="Gene3D" id="3.40.640.10">
    <property type="entry name" value="Type I PLP-dependent aspartate aminotransferase-like (Major domain)"/>
    <property type="match status" value="1"/>
</dbReference>
<comment type="function">
    <text evidence="2">Decarboxylates L-threonine-O-3-phosphate to yield (R)-1-amino-2-propanol O-2-phosphate, the precursor for the linkage between the nucleotide loop and the corrin ring in cobalamin.</text>
</comment>